<name>A0AA47NCK1_MERPO</name>
<gene>
    <name evidence="2" type="ORF">N1851_001827</name>
</gene>
<comment type="caution">
    <text evidence="2">The sequence shown here is derived from an EMBL/GenBank/DDBJ whole genome shotgun (WGS) entry which is preliminary data.</text>
</comment>
<sequence length="254" mass="29484">MKSDILEKVSDLIYKYKALSEKLPLLGTDQEAPPAWQSQDLGMAAMGGHRDLKPGWENLRTQLKGLGCPELAVNSLKDQRQKMSSDLNVVRANHVHILSSWRDRQDNREMERQGLVKEGEETEQREDHPRKNWPRHLPLVDKKLWKENRPRVEELQSDGQHLSEEEVEVESLSQSVKTLFQRSQRYRYNHDSWLVLDKHSSQLLQVIRKKGGAVGEKIRSILKPLDQSLVIYLGEDVSHLIKEYLVSQQIMAMH</sequence>
<dbReference type="AlphaFoldDB" id="A0AA47NCK1"/>
<evidence type="ECO:0000256" key="1">
    <source>
        <dbReference type="SAM" id="MobiDB-lite"/>
    </source>
</evidence>
<proteinExistence type="predicted"/>
<dbReference type="EMBL" id="JAOPHQ010000149">
    <property type="protein sequence ID" value="KAK0155681.1"/>
    <property type="molecule type" value="Genomic_DNA"/>
</dbReference>
<evidence type="ECO:0000313" key="2">
    <source>
        <dbReference type="EMBL" id="KAK0155681.1"/>
    </source>
</evidence>
<feature type="compositionally biased region" description="Basic and acidic residues" evidence="1">
    <location>
        <begin position="106"/>
        <end position="119"/>
    </location>
</feature>
<organism evidence="2 3">
    <name type="scientific">Merluccius polli</name>
    <name type="common">Benguela hake</name>
    <name type="synonym">Merluccius cadenati</name>
    <dbReference type="NCBI Taxonomy" id="89951"/>
    <lineage>
        <taxon>Eukaryota</taxon>
        <taxon>Metazoa</taxon>
        <taxon>Chordata</taxon>
        <taxon>Craniata</taxon>
        <taxon>Vertebrata</taxon>
        <taxon>Euteleostomi</taxon>
        <taxon>Actinopterygii</taxon>
        <taxon>Neopterygii</taxon>
        <taxon>Teleostei</taxon>
        <taxon>Neoteleostei</taxon>
        <taxon>Acanthomorphata</taxon>
        <taxon>Zeiogadaria</taxon>
        <taxon>Gadariae</taxon>
        <taxon>Gadiformes</taxon>
        <taxon>Gadoidei</taxon>
        <taxon>Merlucciidae</taxon>
        <taxon>Merluccius</taxon>
    </lineage>
</organism>
<reference evidence="2" key="1">
    <citation type="journal article" date="2023" name="Front. Mar. Sci.">
        <title>A new Merluccius polli reference genome to investigate the effects of global change in West African waters.</title>
        <authorList>
            <person name="Mateo J.L."/>
            <person name="Blanco-Fernandez C."/>
            <person name="Garcia-Vazquez E."/>
            <person name="Machado-Schiaffino G."/>
        </authorList>
    </citation>
    <scope>NUCLEOTIDE SEQUENCE</scope>
    <source>
        <strain evidence="2">C29</strain>
        <tissue evidence="2">Fin</tissue>
    </source>
</reference>
<protein>
    <submittedName>
        <fullName evidence="2">Uncharacterized protein</fullName>
    </submittedName>
</protein>
<evidence type="ECO:0000313" key="3">
    <source>
        <dbReference type="Proteomes" id="UP001174136"/>
    </source>
</evidence>
<accession>A0AA47NCK1</accession>
<dbReference type="Proteomes" id="UP001174136">
    <property type="component" value="Unassembled WGS sequence"/>
</dbReference>
<feature type="region of interest" description="Disordered" evidence="1">
    <location>
        <begin position="106"/>
        <end position="133"/>
    </location>
</feature>
<keyword evidence="3" id="KW-1185">Reference proteome</keyword>